<keyword evidence="16" id="KW-1185">Reference proteome</keyword>
<dbReference type="InterPro" id="IPR012910">
    <property type="entry name" value="Plug_dom"/>
</dbReference>
<dbReference type="SUPFAM" id="SSF56935">
    <property type="entry name" value="Porins"/>
    <property type="match status" value="1"/>
</dbReference>
<dbReference type="GO" id="GO:0009279">
    <property type="term" value="C:cell outer membrane"/>
    <property type="evidence" value="ECO:0007669"/>
    <property type="project" value="UniProtKB-SubCell"/>
</dbReference>
<keyword evidence="5 12" id="KW-0732">Signal</keyword>
<keyword evidence="4 9" id="KW-0812">Transmembrane</keyword>
<dbReference type="PANTHER" id="PTHR47234">
    <property type="match status" value="1"/>
</dbReference>
<dbReference type="Gene3D" id="2.40.170.20">
    <property type="entry name" value="TonB-dependent receptor, beta-barrel domain"/>
    <property type="match status" value="1"/>
</dbReference>
<sequence length="973" mass="104034">MTFNPLRNRLALAVQSSLLVLVAPAALAQTASAEPEARTLDTVQVTGSRIRKAEMESAVPVQVLTREDIQRTGFTSVADIVQNLTASGAALNTKFNSSGNFGFPPDGGGVGAGAATVDLRHLGAKRVLVLVDGIRWVNESSASGVGAAVDLNTIPLALIERIEVLEDGASSIYGSDAIAGVVNIITRRDAQGGSLDLNYGEYQDLGGGTWGADLGWGGSSDRAQWFVGASYFRQREIASSRFENASVPVPGTGLANGSSATPGGRFVFAPPGGNDTLGGLCPLATDPAGVPIPGTATCNITLPNDASFPGGTAVGDFIRFTTADRYNFAPNNLLLTPSERKSVFGQVRFEFTPQLSGYARVLYNTRTSANQAAPEPIFLGTDAGVYNPFAESTLVISARNPFNPFGFDLTTVGDDANLFLLGRRPVEGGRRRYTQDVDTWYAAGGLEGTLGVGARTWNWDVNLMRSESRAEQVNTGSYNIRRINEALGDPDACAAIAGCTPLNLFGGPGTITPAMLAFIQPIVRDESRNTLSLASANITGDLFQLPAGAFSFAAGLEYRKYEGSYTPDPITIAGEYNGVPSGATRGDYDVSEAYAEVSVPLMRDTVFGESLDLSLAGRYSDYSTFGGESTGKIGLRWQPVDELLLRMSYAEGFRAPSIGELYGTLSRFDATLVDPCSGAAVPSPACAADGVPAGYEQTNSQISLVTSGNAELEPERSRSLMVGSVWSPSFADEVAWSDRLDLGVTFYRHHITDAIQAPDAQAILERCIATREPAACASYDRSDRGQIIRFDAILANLGTIKTDGWDFTAAWTLPTRDWGRLRFDAKATWVTRYELVNESGDAEPRRPGVEVNNSAIPEWSGTLVTDWTQGPWSLAWTLRYIDRLTESCGGANGFAICDDSANDRNALGSTTYHDLQLAWQNTAWLRGTRFTLGVNNIGGKVPPVCLSCSLNGYDASTYDLPGRYWYARVGFDF</sequence>
<dbReference type="PROSITE" id="PS52016">
    <property type="entry name" value="TONB_DEPENDENT_REC_3"/>
    <property type="match status" value="1"/>
</dbReference>
<name>A0A7Z0QMV7_9GAMM</name>
<dbReference type="Proteomes" id="UP000589896">
    <property type="component" value="Unassembled WGS sequence"/>
</dbReference>
<evidence type="ECO:0000259" key="14">
    <source>
        <dbReference type="Pfam" id="PF07715"/>
    </source>
</evidence>
<keyword evidence="7 9" id="KW-0472">Membrane</keyword>
<evidence type="ECO:0000256" key="1">
    <source>
        <dbReference type="ARBA" id="ARBA00004571"/>
    </source>
</evidence>
<feature type="domain" description="TonB-dependent receptor-like beta-barrel" evidence="13">
    <location>
        <begin position="406"/>
        <end position="937"/>
    </location>
</feature>
<protein>
    <submittedName>
        <fullName evidence="15">TonB-dependent receptor</fullName>
    </submittedName>
</protein>
<reference evidence="15 16" key="1">
    <citation type="submission" date="2020-07" db="EMBL/GenBank/DDBJ databases">
        <title>isolation of Luteimonas sp. SJ-16.</title>
        <authorList>
            <person name="Huang X.-X."/>
            <person name="Xu L."/>
            <person name="Sun J.-Q."/>
        </authorList>
    </citation>
    <scope>NUCLEOTIDE SEQUENCE [LARGE SCALE GENOMIC DNA]</scope>
    <source>
        <strain evidence="15 16">SJ-16</strain>
    </source>
</reference>
<evidence type="ECO:0000259" key="13">
    <source>
        <dbReference type="Pfam" id="PF00593"/>
    </source>
</evidence>
<evidence type="ECO:0000256" key="7">
    <source>
        <dbReference type="ARBA" id="ARBA00023136"/>
    </source>
</evidence>
<keyword evidence="8 9" id="KW-0998">Cell outer membrane</keyword>
<accession>A0A7Z0QMV7</accession>
<feature type="signal peptide" evidence="12">
    <location>
        <begin position="1"/>
        <end position="28"/>
    </location>
</feature>
<evidence type="ECO:0000256" key="8">
    <source>
        <dbReference type="ARBA" id="ARBA00023237"/>
    </source>
</evidence>
<dbReference type="RefSeq" id="WP_180543266.1">
    <property type="nucleotide sequence ID" value="NZ_JACCJZ010000004.1"/>
</dbReference>
<evidence type="ECO:0000256" key="11">
    <source>
        <dbReference type="RuleBase" id="RU003357"/>
    </source>
</evidence>
<comment type="similarity">
    <text evidence="9 11">Belongs to the TonB-dependent receptor family.</text>
</comment>
<feature type="short sequence motif" description="TonB box" evidence="10">
    <location>
        <begin position="42"/>
        <end position="48"/>
    </location>
</feature>
<keyword evidence="2 9" id="KW-0813">Transport</keyword>
<keyword evidence="6 10" id="KW-0798">TonB box</keyword>
<keyword evidence="15" id="KW-0675">Receptor</keyword>
<dbReference type="InterPro" id="IPR039426">
    <property type="entry name" value="TonB-dep_rcpt-like"/>
</dbReference>
<evidence type="ECO:0000256" key="4">
    <source>
        <dbReference type="ARBA" id="ARBA00022692"/>
    </source>
</evidence>
<evidence type="ECO:0000256" key="12">
    <source>
        <dbReference type="SAM" id="SignalP"/>
    </source>
</evidence>
<feature type="domain" description="TonB-dependent receptor plug" evidence="14">
    <location>
        <begin position="55"/>
        <end position="181"/>
    </location>
</feature>
<proteinExistence type="inferred from homology"/>
<dbReference type="AlphaFoldDB" id="A0A7Z0QMV7"/>
<evidence type="ECO:0000256" key="6">
    <source>
        <dbReference type="ARBA" id="ARBA00023077"/>
    </source>
</evidence>
<dbReference type="EMBL" id="JACCJZ010000004">
    <property type="protein sequence ID" value="NYZ61509.1"/>
    <property type="molecule type" value="Genomic_DNA"/>
</dbReference>
<dbReference type="InterPro" id="IPR036942">
    <property type="entry name" value="Beta-barrel_TonB_sf"/>
</dbReference>
<keyword evidence="3 9" id="KW-1134">Transmembrane beta strand</keyword>
<evidence type="ECO:0000256" key="3">
    <source>
        <dbReference type="ARBA" id="ARBA00022452"/>
    </source>
</evidence>
<dbReference type="PANTHER" id="PTHR47234:SF2">
    <property type="entry name" value="TONB-DEPENDENT RECEPTOR"/>
    <property type="match status" value="1"/>
</dbReference>
<dbReference type="PROSITE" id="PS00430">
    <property type="entry name" value="TONB_DEPENDENT_REC_1"/>
    <property type="match status" value="1"/>
</dbReference>
<dbReference type="InterPro" id="IPR010916">
    <property type="entry name" value="TonB_box_CS"/>
</dbReference>
<dbReference type="InterPro" id="IPR037066">
    <property type="entry name" value="Plug_dom_sf"/>
</dbReference>
<evidence type="ECO:0000313" key="16">
    <source>
        <dbReference type="Proteomes" id="UP000589896"/>
    </source>
</evidence>
<dbReference type="InterPro" id="IPR000531">
    <property type="entry name" value="Beta-barrel_TonB"/>
</dbReference>
<evidence type="ECO:0000256" key="10">
    <source>
        <dbReference type="PROSITE-ProRule" id="PRU10143"/>
    </source>
</evidence>
<evidence type="ECO:0000256" key="9">
    <source>
        <dbReference type="PROSITE-ProRule" id="PRU01360"/>
    </source>
</evidence>
<evidence type="ECO:0000256" key="2">
    <source>
        <dbReference type="ARBA" id="ARBA00022448"/>
    </source>
</evidence>
<feature type="chain" id="PRO_5031487340" evidence="12">
    <location>
        <begin position="29"/>
        <end position="973"/>
    </location>
</feature>
<organism evidence="15 16">
    <name type="scientific">Luteimonas deserti</name>
    <dbReference type="NCBI Taxonomy" id="2752306"/>
    <lineage>
        <taxon>Bacteria</taxon>
        <taxon>Pseudomonadati</taxon>
        <taxon>Pseudomonadota</taxon>
        <taxon>Gammaproteobacteria</taxon>
        <taxon>Lysobacterales</taxon>
        <taxon>Lysobacteraceae</taxon>
        <taxon>Luteimonas</taxon>
    </lineage>
</organism>
<dbReference type="Pfam" id="PF00593">
    <property type="entry name" value="TonB_dep_Rec_b-barrel"/>
    <property type="match status" value="1"/>
</dbReference>
<dbReference type="Pfam" id="PF07715">
    <property type="entry name" value="Plug"/>
    <property type="match status" value="1"/>
</dbReference>
<dbReference type="Gene3D" id="2.170.130.10">
    <property type="entry name" value="TonB-dependent receptor, plug domain"/>
    <property type="match status" value="1"/>
</dbReference>
<evidence type="ECO:0000256" key="5">
    <source>
        <dbReference type="ARBA" id="ARBA00022729"/>
    </source>
</evidence>
<evidence type="ECO:0000313" key="15">
    <source>
        <dbReference type="EMBL" id="NYZ61509.1"/>
    </source>
</evidence>
<gene>
    <name evidence="15" type="ORF">H0E82_01845</name>
</gene>
<comment type="caution">
    <text evidence="15">The sequence shown here is derived from an EMBL/GenBank/DDBJ whole genome shotgun (WGS) entry which is preliminary data.</text>
</comment>
<comment type="subcellular location">
    <subcellularLocation>
        <location evidence="1 9">Cell outer membrane</location>
        <topology evidence="1 9">Multi-pass membrane protein</topology>
    </subcellularLocation>
</comment>